<evidence type="ECO:0000313" key="3">
    <source>
        <dbReference type="Proteomes" id="UP000001426"/>
    </source>
</evidence>
<name>A0AAE9XZL4_RHOPA</name>
<dbReference type="Proteomes" id="UP000001426">
    <property type="component" value="Chromosome"/>
</dbReference>
<dbReference type="KEGG" id="rpa:TX73_015000"/>
<dbReference type="RefSeq" id="WP_234803373.1">
    <property type="nucleotide sequence ID" value="NZ_CP116810.1"/>
</dbReference>
<evidence type="ECO:0000256" key="1">
    <source>
        <dbReference type="SAM" id="MobiDB-lite"/>
    </source>
</evidence>
<keyword evidence="3" id="KW-1185">Reference proteome</keyword>
<dbReference type="EMBL" id="CP116810">
    <property type="protein sequence ID" value="WCL93064.1"/>
    <property type="molecule type" value="Genomic_DNA"/>
</dbReference>
<sequence length="240" mass="26342">MFMDASSHSVLNVLDTVSCDLEVARVVRVRFRFGSGCAAVKGQGGSPVEGGEVFFARRLENENAVSKSSAVPVWKEEFGRTTMRSTNFERTYSPGAPSVTALRPSVTVYDHPDQVLRDDALSTADKRAILSSWASDANAVEQQPWLRLAPGHRNPVPLRAILDALQRLDDDDPPPKGGASIRLSGDRAAQHDLSEDDRPSRRRHYGLAPRINQFRPVPLPGVRRDHAARARRATAGRTQG</sequence>
<accession>A0AAE9XZL4</accession>
<dbReference type="GeneID" id="66893976"/>
<feature type="region of interest" description="Disordered" evidence="1">
    <location>
        <begin position="167"/>
        <end position="240"/>
    </location>
</feature>
<organism evidence="2 3">
    <name type="scientific">Rhodopseudomonas palustris (strain ATCC BAA-98 / CGA009)</name>
    <dbReference type="NCBI Taxonomy" id="258594"/>
    <lineage>
        <taxon>Bacteria</taxon>
        <taxon>Pseudomonadati</taxon>
        <taxon>Pseudomonadota</taxon>
        <taxon>Alphaproteobacteria</taxon>
        <taxon>Hyphomicrobiales</taxon>
        <taxon>Nitrobacteraceae</taxon>
        <taxon>Rhodopseudomonas</taxon>
    </lineage>
</organism>
<protein>
    <submittedName>
        <fullName evidence="2">Uncharacterized protein</fullName>
    </submittedName>
</protein>
<evidence type="ECO:0000313" key="2">
    <source>
        <dbReference type="EMBL" id="WCL93064.1"/>
    </source>
</evidence>
<gene>
    <name evidence="2" type="ORF">TX73_015000</name>
</gene>
<proteinExistence type="predicted"/>
<reference evidence="2 3" key="1">
    <citation type="journal article" date="2004" name="Nat. Biotechnol.">
        <title>Complete genome sequence of the metabolically versatile photosynthetic bacterium Rhodopseudomonas palustris.</title>
        <authorList>
            <person name="Larimer F.W."/>
            <person name="Chain P."/>
            <person name="Hauser L."/>
            <person name="Lamerdin J."/>
            <person name="Malfatti S."/>
            <person name="Do L."/>
            <person name="Land M.L."/>
            <person name="Pelletier D.A."/>
            <person name="Beatty J.T."/>
            <person name="Lang A.S."/>
            <person name="Tabita F.R."/>
            <person name="Gibson J.L."/>
            <person name="Hanson T.E."/>
            <person name="Bobst C."/>
            <person name="Torres J.L."/>
            <person name="Peres C."/>
            <person name="Harrison F.H."/>
            <person name="Gibson J."/>
            <person name="Harwood C.S."/>
        </authorList>
    </citation>
    <scope>NUCLEOTIDE SEQUENCE [LARGE SCALE GENOMIC DNA]</scope>
    <source>
        <strain evidence="3">ATCC BAA-98 / CGA009</strain>
    </source>
</reference>
<feature type="compositionally biased region" description="Basic and acidic residues" evidence="1">
    <location>
        <begin position="184"/>
        <end position="199"/>
    </location>
</feature>
<dbReference type="AlphaFoldDB" id="A0AAE9XZL4"/>